<dbReference type="GO" id="GO:0033612">
    <property type="term" value="F:receptor serine/threonine kinase binding"/>
    <property type="evidence" value="ECO:0007669"/>
    <property type="project" value="TreeGrafter"/>
</dbReference>
<dbReference type="InterPro" id="IPR017441">
    <property type="entry name" value="Protein_kinase_ATP_BS"/>
</dbReference>
<dbReference type="PROSITE" id="PS00108">
    <property type="entry name" value="PROTEIN_KINASE_ST"/>
    <property type="match status" value="2"/>
</dbReference>
<comment type="similarity">
    <text evidence="2">In the N-terminal section; belongs to the leguminous lectin family.</text>
</comment>
<organism evidence="22">
    <name type="scientific">Fagus sylvatica</name>
    <name type="common">Beechnut</name>
    <dbReference type="NCBI Taxonomy" id="28930"/>
    <lineage>
        <taxon>Eukaryota</taxon>
        <taxon>Viridiplantae</taxon>
        <taxon>Streptophyta</taxon>
        <taxon>Embryophyta</taxon>
        <taxon>Tracheophyta</taxon>
        <taxon>Spermatophyta</taxon>
        <taxon>Magnoliopsida</taxon>
        <taxon>eudicotyledons</taxon>
        <taxon>Gunneridae</taxon>
        <taxon>Pentapetalae</taxon>
        <taxon>rosids</taxon>
        <taxon>fabids</taxon>
        <taxon>Fagales</taxon>
        <taxon>Fagaceae</taxon>
        <taxon>Fagus</taxon>
    </lineage>
</organism>
<dbReference type="PANTHER" id="PTHR48056:SF29">
    <property type="entry name" value="RECEPTOR-LIKE PROTEIN KINASE HSL1"/>
    <property type="match status" value="1"/>
</dbReference>
<dbReference type="Pfam" id="PF00560">
    <property type="entry name" value="LRR_1"/>
    <property type="match status" value="8"/>
</dbReference>
<dbReference type="Pfam" id="PF13855">
    <property type="entry name" value="LRR_8"/>
    <property type="match status" value="1"/>
</dbReference>
<evidence type="ECO:0000313" key="22">
    <source>
        <dbReference type="EMBL" id="SPC85715.1"/>
    </source>
</evidence>
<keyword evidence="11 18" id="KW-0547">Nucleotide-binding</keyword>
<accession>A0A2N9FF13</accession>
<evidence type="ECO:0000256" key="1">
    <source>
        <dbReference type="ARBA" id="ARBA00004251"/>
    </source>
</evidence>
<dbReference type="FunFam" id="3.80.10.10:FF:000221">
    <property type="entry name" value="Leucine-rich repeat receptor-like protein kinase PXL1"/>
    <property type="match status" value="1"/>
</dbReference>
<evidence type="ECO:0000256" key="5">
    <source>
        <dbReference type="ARBA" id="ARBA00022475"/>
    </source>
</evidence>
<dbReference type="InterPro" id="IPR013210">
    <property type="entry name" value="LRR_N_plant-typ"/>
</dbReference>
<dbReference type="FunFam" id="1.10.510.10:FF:000714">
    <property type="entry name" value="Kinase family with leucine-rich repeat domain-containing protein"/>
    <property type="match status" value="1"/>
</dbReference>
<feature type="domain" description="Protein kinase" evidence="21">
    <location>
        <begin position="694"/>
        <end position="986"/>
    </location>
</feature>
<dbReference type="Pfam" id="PF08263">
    <property type="entry name" value="LRRNT_2"/>
    <property type="match status" value="1"/>
</dbReference>
<feature type="transmembrane region" description="Helical" evidence="19">
    <location>
        <begin position="638"/>
        <end position="661"/>
    </location>
</feature>
<evidence type="ECO:0000256" key="8">
    <source>
        <dbReference type="ARBA" id="ARBA00022692"/>
    </source>
</evidence>
<dbReference type="SUPFAM" id="SSF56112">
    <property type="entry name" value="Protein kinase-like (PK-like)"/>
    <property type="match status" value="2"/>
</dbReference>
<dbReference type="InterPro" id="IPR000719">
    <property type="entry name" value="Prot_kinase_dom"/>
</dbReference>
<evidence type="ECO:0000256" key="4">
    <source>
        <dbReference type="ARBA" id="ARBA00010217"/>
    </source>
</evidence>
<feature type="chain" id="PRO_5014841487" description="Protein kinase domain-containing protein" evidence="20">
    <location>
        <begin position="32"/>
        <end position="1219"/>
    </location>
</feature>
<evidence type="ECO:0000256" key="18">
    <source>
        <dbReference type="PROSITE-ProRule" id="PRU10141"/>
    </source>
</evidence>
<proteinExistence type="inferred from homology"/>
<dbReference type="GO" id="GO:0005886">
    <property type="term" value="C:plasma membrane"/>
    <property type="evidence" value="ECO:0007669"/>
    <property type="project" value="UniProtKB-SubCell"/>
</dbReference>
<dbReference type="InterPro" id="IPR003591">
    <property type="entry name" value="Leu-rich_rpt_typical-subtyp"/>
</dbReference>
<dbReference type="PROSITE" id="PS50011">
    <property type="entry name" value="PROTEIN_KINASE_DOM"/>
    <property type="match status" value="2"/>
</dbReference>
<dbReference type="InterPro" id="IPR008271">
    <property type="entry name" value="Ser/Thr_kinase_AS"/>
</dbReference>
<dbReference type="FunFam" id="1.10.510.10:FF:000240">
    <property type="entry name" value="Lectin-domain containing receptor kinase A4.3"/>
    <property type="match status" value="1"/>
</dbReference>
<dbReference type="InterPro" id="IPR050647">
    <property type="entry name" value="Plant_LRR-RLKs"/>
</dbReference>
<dbReference type="Gene3D" id="3.80.10.10">
    <property type="entry name" value="Ribonuclease Inhibitor"/>
    <property type="match status" value="4"/>
</dbReference>
<dbReference type="FunFam" id="3.80.10.10:FF:001670">
    <property type="entry name" value="Putative leucine-rich repeat receptor-like protein kinase family protein"/>
    <property type="match status" value="1"/>
</dbReference>
<evidence type="ECO:0000256" key="13">
    <source>
        <dbReference type="ARBA" id="ARBA00022840"/>
    </source>
</evidence>
<dbReference type="GO" id="GO:0005524">
    <property type="term" value="F:ATP binding"/>
    <property type="evidence" value="ECO:0007669"/>
    <property type="project" value="UniProtKB-UniRule"/>
</dbReference>
<protein>
    <recommendedName>
        <fullName evidence="21">Protein kinase domain-containing protein</fullName>
    </recommendedName>
</protein>
<comment type="subcellular location">
    <subcellularLocation>
        <location evidence="1">Cell membrane</location>
        <topology evidence="1">Single-pass type I membrane protein</topology>
    </subcellularLocation>
</comment>
<evidence type="ECO:0000256" key="17">
    <source>
        <dbReference type="ARBA" id="ARBA00023180"/>
    </source>
</evidence>
<dbReference type="Gene3D" id="1.10.510.10">
    <property type="entry name" value="Transferase(Phosphotransferase) domain 1"/>
    <property type="match status" value="2"/>
</dbReference>
<keyword evidence="12" id="KW-0418">Kinase</keyword>
<keyword evidence="16" id="KW-0675">Receptor</keyword>
<dbReference type="CDD" id="cd14066">
    <property type="entry name" value="STKc_IRAK"/>
    <property type="match status" value="1"/>
</dbReference>
<evidence type="ECO:0000256" key="19">
    <source>
        <dbReference type="SAM" id="Phobius"/>
    </source>
</evidence>
<dbReference type="InterPro" id="IPR011009">
    <property type="entry name" value="Kinase-like_dom_sf"/>
</dbReference>
<evidence type="ECO:0000256" key="14">
    <source>
        <dbReference type="ARBA" id="ARBA00022989"/>
    </source>
</evidence>
<dbReference type="SMART" id="SM00220">
    <property type="entry name" value="S_TKc"/>
    <property type="match status" value="1"/>
</dbReference>
<dbReference type="FunFam" id="3.80.10.10:FF:000077">
    <property type="entry name" value="LRR receptor-like serine/threonine-protein kinase ERL1"/>
    <property type="match status" value="1"/>
</dbReference>
<keyword evidence="15 19" id="KW-0472">Membrane</keyword>
<name>A0A2N9FF13_FAGSY</name>
<keyword evidence="10" id="KW-0677">Repeat</keyword>
<gene>
    <name evidence="22" type="ORF">FSB_LOCUS13597</name>
</gene>
<evidence type="ECO:0000256" key="7">
    <source>
        <dbReference type="ARBA" id="ARBA00022679"/>
    </source>
</evidence>
<evidence type="ECO:0000259" key="21">
    <source>
        <dbReference type="PROSITE" id="PS50011"/>
    </source>
</evidence>
<evidence type="ECO:0000256" key="3">
    <source>
        <dbReference type="ARBA" id="ARBA00008684"/>
    </source>
</evidence>
<feature type="domain" description="Protein kinase" evidence="21">
    <location>
        <begin position="972"/>
        <end position="1219"/>
    </location>
</feature>
<evidence type="ECO:0000256" key="20">
    <source>
        <dbReference type="SAM" id="SignalP"/>
    </source>
</evidence>
<dbReference type="InterPro" id="IPR001611">
    <property type="entry name" value="Leu-rich_rpt"/>
</dbReference>
<evidence type="ECO:0000256" key="9">
    <source>
        <dbReference type="ARBA" id="ARBA00022729"/>
    </source>
</evidence>
<keyword evidence="8 19" id="KW-0812">Transmembrane</keyword>
<evidence type="ECO:0000256" key="10">
    <source>
        <dbReference type="ARBA" id="ARBA00022737"/>
    </source>
</evidence>
<dbReference type="Pfam" id="PF00069">
    <property type="entry name" value="Pkinase"/>
    <property type="match status" value="2"/>
</dbReference>
<feature type="binding site" evidence="18">
    <location>
        <position position="723"/>
    </location>
    <ligand>
        <name>ATP</name>
        <dbReference type="ChEBI" id="CHEBI:30616"/>
    </ligand>
</feature>
<dbReference type="FunFam" id="3.30.200.20:FF:000512">
    <property type="entry name" value="Receptor-like protein kinase HSL1"/>
    <property type="match status" value="1"/>
</dbReference>
<keyword evidence="17" id="KW-0325">Glycoprotein</keyword>
<evidence type="ECO:0000256" key="2">
    <source>
        <dbReference type="ARBA" id="ARBA00008536"/>
    </source>
</evidence>
<dbReference type="SUPFAM" id="SSF52047">
    <property type="entry name" value="RNI-like"/>
    <property type="match status" value="1"/>
</dbReference>
<comment type="similarity">
    <text evidence="4">In the C-terminal section; belongs to the protein kinase superfamily. Ser/Thr protein kinase family.</text>
</comment>
<reference evidence="22" key="1">
    <citation type="submission" date="2018-02" db="EMBL/GenBank/DDBJ databases">
        <authorList>
            <person name="Cohen D.B."/>
            <person name="Kent A.D."/>
        </authorList>
    </citation>
    <scope>NUCLEOTIDE SEQUENCE</scope>
</reference>
<keyword evidence="7" id="KW-0808">Transferase</keyword>
<evidence type="ECO:0000256" key="11">
    <source>
        <dbReference type="ARBA" id="ARBA00022741"/>
    </source>
</evidence>
<keyword evidence="13 18" id="KW-0067">ATP-binding</keyword>
<dbReference type="PANTHER" id="PTHR48056">
    <property type="entry name" value="LRR RECEPTOR-LIKE SERINE/THREONINE-PROTEIN KINASE-RELATED"/>
    <property type="match status" value="1"/>
</dbReference>
<dbReference type="GO" id="GO:0002229">
    <property type="term" value="P:defense response to oomycetes"/>
    <property type="evidence" value="ECO:0007669"/>
    <property type="project" value="UniProtKB-ARBA"/>
</dbReference>
<dbReference type="FunFam" id="3.80.10.10:FF:000095">
    <property type="entry name" value="LRR receptor-like serine/threonine-protein kinase GSO1"/>
    <property type="match status" value="1"/>
</dbReference>
<sequence>MTKITPTYNQFSFYTIFLFFLHLLFFSHANSQLNDQEQTILLKLNRHWENPPVLSHWSRLNSSHYCDWPEITCTNGSLTELRLPNKNITGTFPPFICDLKNLTLFDLSNNNILNEFPKALYNCSKLEDLDLSQNYFNGPIPLDIHRLSRLRRLNLGANSFSGNIPTSIGQLKELRKLQLFSCPFSGSFPPEIGNLYNLERLELAYNVNMTAAVLPSSFTKLKKLTFLWMAGSNLNGEIPDAIGEMEALVHLDLSRNNLSGKIPSSLFMPKNLSIVYLYKNQLSGEIPRVVKALNIDVIDLSENKLTGTIPDDFGRLRNMSGLSMFLNQLSGKIPDSIGRLPKLITLKLFSNNLSGTLPPDFGRYSILEDFQVSANKLTGNLPEHLCGYGRMVGVVAFDNDLTGELPKSLGNCSGLRMVSVYNNRFTGNIPSGLWTSSSLSVLMISNNSFMGELPQSVAANLSRLQMSNNNFFGKIPTGVSFWKNLVVFEASNNLFTGTIPQELTALAHLTTLLLDQNQLSGSLPSNIISWKSLNTLNLSRNKISGHIPEKLAYLATLTELDLSENQLSGQIPPQLGLLKLTSLNLSSNHLTGNVPTQFENNAYARSFLNNPTLCASKSSLNIDICNSEPLKSSKIPPIYLALIIGLVMAVVVCLLATCLVIRIYKKKKQVLDSTWRLTSFHTLNFTESEILSGLTENNLIGSGGSGKVYRVVVNHSRDTVAVKRIWKSQKLEEKLEKEFLAEVKILSSIRHSNIVKLLCCIFNDNTKLLVYEYSKNHSLDQWLHTRSRASNVSGSIHPDILDWPKRLQIAIGAAQGLYYMHNDCVPPIVHRDVKSSNILLDSEFNAKIADFGLAKMLINKREGEFTTMSTVAGSFGYIAPEYAHTTRVNEKIDVYSFGVILLELTTGRKANDGDEHTSLAQWAWRHIQEGNPIVDALDEAVKEPDYLDEMDCVFNLGIICTNTQPLKRPSMKEVLQILLKCSKPLIYGGKNTASLYDASPLLKNSKRDDVGGSGRVYRVAINHSHDVVAVKRFWSNKKLEEELKREFFAEGSAICTMRAHHPCSPPIVHQDVKSSNILLDSEFNAKVTDFGLAKMMITQGEQVTMSTVAGSFGYIAPEYAHTTRVNEKVDVFSFGVVLLELATGRKANHGGEHTSLAEWAWRHIQEGNPVVDALDEEVRENSYLEKMCCVFTLGIICTGTQPSTRPSMKEVLQVLLQCN</sequence>
<evidence type="ECO:0000256" key="6">
    <source>
        <dbReference type="ARBA" id="ARBA00022614"/>
    </source>
</evidence>
<evidence type="ECO:0000256" key="12">
    <source>
        <dbReference type="ARBA" id="ARBA00022777"/>
    </source>
</evidence>
<dbReference type="GO" id="GO:0004672">
    <property type="term" value="F:protein kinase activity"/>
    <property type="evidence" value="ECO:0007669"/>
    <property type="project" value="InterPro"/>
</dbReference>
<keyword evidence="5" id="KW-1003">Cell membrane</keyword>
<dbReference type="PROSITE" id="PS00107">
    <property type="entry name" value="PROTEIN_KINASE_ATP"/>
    <property type="match status" value="1"/>
</dbReference>
<dbReference type="InterPro" id="IPR032675">
    <property type="entry name" value="LRR_dom_sf"/>
</dbReference>
<dbReference type="AlphaFoldDB" id="A0A2N9FF13"/>
<dbReference type="PRINTS" id="PR00019">
    <property type="entry name" value="LEURICHRPT"/>
</dbReference>
<feature type="signal peptide" evidence="20">
    <location>
        <begin position="1"/>
        <end position="31"/>
    </location>
</feature>
<dbReference type="Gene3D" id="3.30.200.20">
    <property type="entry name" value="Phosphorylase Kinase, domain 1"/>
    <property type="match status" value="1"/>
</dbReference>
<evidence type="ECO:0000256" key="15">
    <source>
        <dbReference type="ARBA" id="ARBA00023136"/>
    </source>
</evidence>
<dbReference type="EMBL" id="OIVN01000796">
    <property type="protein sequence ID" value="SPC85715.1"/>
    <property type="molecule type" value="Genomic_DNA"/>
</dbReference>
<comment type="similarity">
    <text evidence="3">Belongs to the protein kinase superfamily. Ser/Thr protein kinase family.</text>
</comment>
<evidence type="ECO:0000256" key="16">
    <source>
        <dbReference type="ARBA" id="ARBA00023170"/>
    </source>
</evidence>
<dbReference type="SMART" id="SM00369">
    <property type="entry name" value="LRR_TYP"/>
    <property type="match status" value="7"/>
</dbReference>
<keyword evidence="6" id="KW-0433">Leucine-rich repeat</keyword>
<keyword evidence="9 20" id="KW-0732">Signal</keyword>
<keyword evidence="14 19" id="KW-1133">Transmembrane helix</keyword>
<dbReference type="SUPFAM" id="SSF52058">
    <property type="entry name" value="L domain-like"/>
    <property type="match status" value="1"/>
</dbReference>
<dbReference type="PROSITE" id="PS51450">
    <property type="entry name" value="LRR"/>
    <property type="match status" value="1"/>
</dbReference>